<dbReference type="GO" id="GO:0015074">
    <property type="term" value="P:DNA integration"/>
    <property type="evidence" value="ECO:0007669"/>
    <property type="project" value="InterPro"/>
</dbReference>
<keyword evidence="4" id="KW-0255">Endonuclease</keyword>
<dbReference type="Gene3D" id="1.10.340.70">
    <property type="match status" value="1"/>
</dbReference>
<evidence type="ECO:0000313" key="8">
    <source>
        <dbReference type="EMBL" id="JAP44448.1"/>
    </source>
</evidence>
<evidence type="ECO:0000256" key="2">
    <source>
        <dbReference type="ARBA" id="ARBA00022695"/>
    </source>
</evidence>
<dbReference type="InterPro" id="IPR036397">
    <property type="entry name" value="RNaseH_sf"/>
</dbReference>
<keyword evidence="6" id="KW-0695">RNA-directed DNA polymerase</keyword>
<name>A0A0X3NXY0_SCHSO</name>
<evidence type="ECO:0000256" key="4">
    <source>
        <dbReference type="ARBA" id="ARBA00022759"/>
    </source>
</evidence>
<gene>
    <name evidence="8" type="ORF">TR136963</name>
</gene>
<evidence type="ECO:0000256" key="1">
    <source>
        <dbReference type="ARBA" id="ARBA00022679"/>
    </source>
</evidence>
<feature type="domain" description="Integrase catalytic" evidence="7">
    <location>
        <begin position="268"/>
        <end position="332"/>
    </location>
</feature>
<sequence>MGAVLSKTDHHGLEHPICFASHTLSKTQRNYCTFRRNFLAIVTSIQHFQHFLRGKRFLLRTDHRALKWLQSFKDPLDQLARWQEILQDFDFECQYRPGSKHTNADALSRLELTTPPNNESPEPIVNAINVDERTRDIWSSAQQTDPDTSGIYQHILQGKNKPNSQEMLGSSQGARLLLNHWTNLTLEHDILFYREQHTNRLRPVVPGSLVESVLTNLHKELGHRGQKQTELAARTRFWWPQLRSSVSQFCQSCNTCATFKSPIPFPRAPMQPMITGFPGERVGLDIIGPLPISVRGHEYILVMIDYFTKWVEAIPLLHQDAQSVANAITHEW</sequence>
<dbReference type="CDD" id="cd09274">
    <property type="entry name" value="RNase_HI_RT_Ty3"/>
    <property type="match status" value="1"/>
</dbReference>
<keyword evidence="5" id="KW-0378">Hydrolase</keyword>
<dbReference type="AlphaFoldDB" id="A0A0X3NXY0"/>
<dbReference type="InterPro" id="IPR043502">
    <property type="entry name" value="DNA/RNA_pol_sf"/>
</dbReference>
<dbReference type="SUPFAM" id="SSF56672">
    <property type="entry name" value="DNA/RNA polymerases"/>
    <property type="match status" value="1"/>
</dbReference>
<dbReference type="InterPro" id="IPR041373">
    <property type="entry name" value="RT_RNaseH"/>
</dbReference>
<dbReference type="Gene3D" id="3.30.420.10">
    <property type="entry name" value="Ribonuclease H-like superfamily/Ribonuclease H"/>
    <property type="match status" value="1"/>
</dbReference>
<dbReference type="InterPro" id="IPR012337">
    <property type="entry name" value="RNaseH-like_sf"/>
</dbReference>
<proteinExistence type="predicted"/>
<dbReference type="EMBL" id="GEEE01018777">
    <property type="protein sequence ID" value="JAP44448.1"/>
    <property type="molecule type" value="Transcribed_RNA"/>
</dbReference>
<organism evidence="8">
    <name type="scientific">Schistocephalus solidus</name>
    <name type="common">Tapeworm</name>
    <dbReference type="NCBI Taxonomy" id="70667"/>
    <lineage>
        <taxon>Eukaryota</taxon>
        <taxon>Metazoa</taxon>
        <taxon>Spiralia</taxon>
        <taxon>Lophotrochozoa</taxon>
        <taxon>Platyhelminthes</taxon>
        <taxon>Cestoda</taxon>
        <taxon>Eucestoda</taxon>
        <taxon>Diphyllobothriidea</taxon>
        <taxon>Diphyllobothriidae</taxon>
        <taxon>Schistocephalus</taxon>
    </lineage>
</organism>
<dbReference type="InterPro" id="IPR041588">
    <property type="entry name" value="Integrase_H2C2"/>
</dbReference>
<dbReference type="GO" id="GO:0003676">
    <property type="term" value="F:nucleic acid binding"/>
    <property type="evidence" value="ECO:0007669"/>
    <property type="project" value="InterPro"/>
</dbReference>
<protein>
    <recommendedName>
        <fullName evidence="7">Integrase catalytic domain-containing protein</fullName>
    </recommendedName>
</protein>
<dbReference type="GO" id="GO:0004519">
    <property type="term" value="F:endonuclease activity"/>
    <property type="evidence" value="ECO:0007669"/>
    <property type="project" value="UniProtKB-KW"/>
</dbReference>
<dbReference type="PROSITE" id="PS50994">
    <property type="entry name" value="INTEGRASE"/>
    <property type="match status" value="1"/>
</dbReference>
<keyword evidence="3" id="KW-0540">Nuclease</keyword>
<dbReference type="InterPro" id="IPR001584">
    <property type="entry name" value="Integrase_cat-core"/>
</dbReference>
<dbReference type="PANTHER" id="PTHR37984:SF5">
    <property type="entry name" value="PROTEIN NYNRIN-LIKE"/>
    <property type="match status" value="1"/>
</dbReference>
<keyword evidence="2" id="KW-0548">Nucleotidyltransferase</keyword>
<evidence type="ECO:0000256" key="6">
    <source>
        <dbReference type="ARBA" id="ARBA00022918"/>
    </source>
</evidence>
<dbReference type="PANTHER" id="PTHR37984">
    <property type="entry name" value="PROTEIN CBG26694"/>
    <property type="match status" value="1"/>
</dbReference>
<dbReference type="InterPro" id="IPR050951">
    <property type="entry name" value="Retrovirus_Pol_polyprotein"/>
</dbReference>
<keyword evidence="1" id="KW-0808">Transferase</keyword>
<feature type="non-terminal residue" evidence="8">
    <location>
        <position position="332"/>
    </location>
</feature>
<evidence type="ECO:0000256" key="5">
    <source>
        <dbReference type="ARBA" id="ARBA00022801"/>
    </source>
</evidence>
<accession>A0A0X3NXY0</accession>
<dbReference type="Pfam" id="PF17921">
    <property type="entry name" value="Integrase_H2C2"/>
    <property type="match status" value="1"/>
</dbReference>
<dbReference type="Pfam" id="PF17917">
    <property type="entry name" value="RT_RNaseH"/>
    <property type="match status" value="1"/>
</dbReference>
<reference evidence="8" key="1">
    <citation type="submission" date="2016-01" db="EMBL/GenBank/DDBJ databases">
        <title>Reference transcriptome for the parasite Schistocephalus solidus: insights into the molecular evolution of parasitism.</title>
        <authorList>
            <person name="Hebert F.O."/>
            <person name="Grambauer S."/>
            <person name="Barber I."/>
            <person name="Landry C.R."/>
            <person name="Aubin-Horth N."/>
        </authorList>
    </citation>
    <scope>NUCLEOTIDE SEQUENCE</scope>
</reference>
<dbReference type="SUPFAM" id="SSF53098">
    <property type="entry name" value="Ribonuclease H-like"/>
    <property type="match status" value="1"/>
</dbReference>
<evidence type="ECO:0000259" key="7">
    <source>
        <dbReference type="PROSITE" id="PS50994"/>
    </source>
</evidence>
<dbReference type="GO" id="GO:0016787">
    <property type="term" value="F:hydrolase activity"/>
    <property type="evidence" value="ECO:0007669"/>
    <property type="project" value="UniProtKB-KW"/>
</dbReference>
<evidence type="ECO:0000256" key="3">
    <source>
        <dbReference type="ARBA" id="ARBA00022722"/>
    </source>
</evidence>
<dbReference type="FunFam" id="1.10.340.70:FF:000001">
    <property type="entry name" value="Retrovirus-related Pol polyprotein from transposon gypsy-like Protein"/>
    <property type="match status" value="1"/>
</dbReference>
<dbReference type="GO" id="GO:0003964">
    <property type="term" value="F:RNA-directed DNA polymerase activity"/>
    <property type="evidence" value="ECO:0007669"/>
    <property type="project" value="UniProtKB-KW"/>
</dbReference>